<feature type="transmembrane region" description="Helical" evidence="5">
    <location>
        <begin position="106"/>
        <end position="126"/>
    </location>
</feature>
<accession>A0A2U2X8D3</accession>
<feature type="transmembrane region" description="Helical" evidence="5">
    <location>
        <begin position="341"/>
        <end position="370"/>
    </location>
</feature>
<feature type="transmembrane region" description="Helical" evidence="5">
    <location>
        <begin position="160"/>
        <end position="185"/>
    </location>
</feature>
<dbReference type="InterPro" id="IPR011547">
    <property type="entry name" value="SLC26A/SulP_dom"/>
</dbReference>
<keyword evidence="2 5" id="KW-0812">Transmembrane</keyword>
<evidence type="ECO:0000313" key="8">
    <source>
        <dbReference type="Proteomes" id="UP000245375"/>
    </source>
</evidence>
<dbReference type="RefSeq" id="WP_109352072.1">
    <property type="nucleotide sequence ID" value="NZ_QFRI01000001.1"/>
</dbReference>
<dbReference type="GO" id="GO:0016020">
    <property type="term" value="C:membrane"/>
    <property type="evidence" value="ECO:0007669"/>
    <property type="project" value="UniProtKB-SubCell"/>
</dbReference>
<evidence type="ECO:0000313" key="7">
    <source>
        <dbReference type="EMBL" id="PWH84067.1"/>
    </source>
</evidence>
<dbReference type="OrthoDB" id="9769739at2"/>
<evidence type="ECO:0000256" key="3">
    <source>
        <dbReference type="ARBA" id="ARBA00022989"/>
    </source>
</evidence>
<evidence type="ECO:0000256" key="4">
    <source>
        <dbReference type="ARBA" id="ARBA00023136"/>
    </source>
</evidence>
<dbReference type="GO" id="GO:0055085">
    <property type="term" value="P:transmembrane transport"/>
    <property type="evidence" value="ECO:0007669"/>
    <property type="project" value="InterPro"/>
</dbReference>
<organism evidence="7 8">
    <name type="scientific">Algibacter marinivivus</name>
    <dbReference type="NCBI Taxonomy" id="2100723"/>
    <lineage>
        <taxon>Bacteria</taxon>
        <taxon>Pseudomonadati</taxon>
        <taxon>Bacteroidota</taxon>
        <taxon>Flavobacteriia</taxon>
        <taxon>Flavobacteriales</taxon>
        <taxon>Flavobacteriaceae</taxon>
        <taxon>Algibacter</taxon>
    </lineage>
</organism>
<dbReference type="Proteomes" id="UP000245375">
    <property type="component" value="Unassembled WGS sequence"/>
</dbReference>
<proteinExistence type="predicted"/>
<feature type="transmembrane region" description="Helical" evidence="5">
    <location>
        <begin position="390"/>
        <end position="422"/>
    </location>
</feature>
<reference evidence="7" key="2">
    <citation type="submission" date="2018-05" db="EMBL/GenBank/DDBJ databases">
        <authorList>
            <person name="Lanie J.A."/>
            <person name="Ng W.-L."/>
            <person name="Kazmierczak K.M."/>
            <person name="Andrzejewski T.M."/>
            <person name="Davidsen T.M."/>
            <person name="Wayne K.J."/>
            <person name="Tettelin H."/>
            <person name="Glass J.I."/>
            <person name="Rusch D."/>
            <person name="Podicherti R."/>
            <person name="Tsui H.-C.T."/>
            <person name="Winkler M.E."/>
        </authorList>
    </citation>
    <scope>NUCLEOTIDE SEQUENCE [LARGE SCALE GENOMIC DNA]</scope>
    <source>
        <strain evidence="7">ZY111</strain>
    </source>
</reference>
<sequence length="530" mass="56985">MFKYIKNDLPASIVVFFVALPLCLGIALASGAPLFSGLIAGIIGGIVVGSLSGSNIGVSGPAAGLAAIVLTAIGALGGYQNFLVAVVIGGAIQLLLGFLRAGIIGYYFPSSVIKGMLTGIGIIIILKQIPHFFGMDEDPQGDFAFLQIDGENTLTELLKAINALISGNVSMGATIIAIIAMAILLLWSNVLSNKGKIFQLVQGPLVAVVVGIIFYVTTKGGSLGITDNHLVSVPVPEDFDSFLGQFSFPNFSAITRMDVWITGFTIAIVASLETLLCVEATDKLDPHKNVTPTNRELLAQGTGNIISGFIGGLPITQVIVRSSANIQSGGRTKMSAIIHGFFLLISVILIPKLLNMIPLSVLAAVLFIVGFKLAKPSTFKTMFSLGWKQWVPFIVTILGIVFIDLLWGIGLGLAVGIVVILIKSFQNSHFLHIEGEDVDDGKIKMTLAEEVTFFNKGAILKELDSLPHDSFLELDVRKTRYLDNDIIEILEDFAFKAKERNIDIRLVSERGIVENPHSYIEFFKLDKPKK</sequence>
<evidence type="ECO:0000256" key="2">
    <source>
        <dbReference type="ARBA" id="ARBA00022692"/>
    </source>
</evidence>
<keyword evidence="4 5" id="KW-0472">Membrane</keyword>
<comment type="subcellular location">
    <subcellularLocation>
        <location evidence="1">Membrane</location>
        <topology evidence="1">Multi-pass membrane protein</topology>
    </subcellularLocation>
</comment>
<dbReference type="AlphaFoldDB" id="A0A2U2X8D3"/>
<dbReference type="InterPro" id="IPR001902">
    <property type="entry name" value="SLC26A/SulP_fam"/>
</dbReference>
<feature type="transmembrane region" description="Helical" evidence="5">
    <location>
        <begin position="9"/>
        <end position="28"/>
    </location>
</feature>
<evidence type="ECO:0000256" key="1">
    <source>
        <dbReference type="ARBA" id="ARBA00004141"/>
    </source>
</evidence>
<evidence type="ECO:0000259" key="6">
    <source>
        <dbReference type="Pfam" id="PF00916"/>
    </source>
</evidence>
<evidence type="ECO:0000256" key="5">
    <source>
        <dbReference type="SAM" id="Phobius"/>
    </source>
</evidence>
<gene>
    <name evidence="7" type="ORF">DIS18_05840</name>
</gene>
<feature type="transmembrane region" description="Helical" evidence="5">
    <location>
        <begin position="197"/>
        <end position="216"/>
    </location>
</feature>
<reference evidence="7" key="1">
    <citation type="submission" date="2018-05" db="EMBL/GenBank/DDBJ databases">
        <title>Algibacter marinivivus sp. nov., isolated from sample around a algae.</title>
        <authorList>
            <person name="Zhong X."/>
        </authorList>
    </citation>
    <scope>NUCLEOTIDE SEQUENCE [LARGE SCALE GENOMIC DNA]</scope>
    <source>
        <strain evidence="7">ZY111</strain>
    </source>
</reference>
<feature type="transmembrane region" description="Helical" evidence="5">
    <location>
        <begin position="259"/>
        <end position="278"/>
    </location>
</feature>
<name>A0A2U2X8D3_9FLAO</name>
<keyword evidence="3 5" id="KW-1133">Transmembrane helix</keyword>
<feature type="transmembrane region" description="Helical" evidence="5">
    <location>
        <begin position="34"/>
        <end position="51"/>
    </location>
</feature>
<keyword evidence="8" id="KW-1185">Reference proteome</keyword>
<dbReference type="EMBL" id="QFRI01000001">
    <property type="protein sequence ID" value="PWH84067.1"/>
    <property type="molecule type" value="Genomic_DNA"/>
</dbReference>
<dbReference type="Pfam" id="PF00916">
    <property type="entry name" value="Sulfate_transp"/>
    <property type="match status" value="1"/>
</dbReference>
<dbReference type="PANTHER" id="PTHR11814">
    <property type="entry name" value="SULFATE TRANSPORTER"/>
    <property type="match status" value="1"/>
</dbReference>
<feature type="domain" description="SLC26A/SulP transporter" evidence="6">
    <location>
        <begin position="6"/>
        <end position="385"/>
    </location>
</feature>
<protein>
    <recommendedName>
        <fullName evidence="6">SLC26A/SulP transporter domain-containing protein</fullName>
    </recommendedName>
</protein>
<comment type="caution">
    <text evidence="7">The sequence shown here is derived from an EMBL/GenBank/DDBJ whole genome shotgun (WGS) entry which is preliminary data.</text>
</comment>